<dbReference type="AlphaFoldDB" id="A0A565BBV8"/>
<accession>A0A565BBV8</accession>
<feature type="region of interest" description="Disordered" evidence="1">
    <location>
        <begin position="198"/>
        <end position="219"/>
    </location>
</feature>
<feature type="compositionally biased region" description="Polar residues" evidence="1">
    <location>
        <begin position="266"/>
        <end position="281"/>
    </location>
</feature>
<dbReference type="Proteomes" id="UP000489600">
    <property type="component" value="Unassembled WGS sequence"/>
</dbReference>
<feature type="compositionally biased region" description="Basic and acidic residues" evidence="1">
    <location>
        <begin position="13"/>
        <end position="42"/>
    </location>
</feature>
<gene>
    <name evidence="2" type="ORF">ANE_LOCUS9534</name>
</gene>
<feature type="compositionally biased region" description="Basic and acidic residues" evidence="1">
    <location>
        <begin position="50"/>
        <end position="73"/>
    </location>
</feature>
<protein>
    <submittedName>
        <fullName evidence="2">Uncharacterized protein</fullName>
    </submittedName>
</protein>
<evidence type="ECO:0000313" key="3">
    <source>
        <dbReference type="Proteomes" id="UP000489600"/>
    </source>
</evidence>
<feature type="region of interest" description="Disordered" evidence="1">
    <location>
        <begin position="265"/>
        <end position="297"/>
    </location>
</feature>
<name>A0A565BBV8_9BRAS</name>
<organism evidence="2 3">
    <name type="scientific">Arabis nemorensis</name>
    <dbReference type="NCBI Taxonomy" id="586526"/>
    <lineage>
        <taxon>Eukaryota</taxon>
        <taxon>Viridiplantae</taxon>
        <taxon>Streptophyta</taxon>
        <taxon>Embryophyta</taxon>
        <taxon>Tracheophyta</taxon>
        <taxon>Spermatophyta</taxon>
        <taxon>Magnoliopsida</taxon>
        <taxon>eudicotyledons</taxon>
        <taxon>Gunneridae</taxon>
        <taxon>Pentapetalae</taxon>
        <taxon>rosids</taxon>
        <taxon>malvids</taxon>
        <taxon>Brassicales</taxon>
        <taxon>Brassicaceae</taxon>
        <taxon>Arabideae</taxon>
        <taxon>Arabis</taxon>
    </lineage>
</organism>
<keyword evidence="3" id="KW-1185">Reference proteome</keyword>
<reference evidence="2" key="1">
    <citation type="submission" date="2019-07" db="EMBL/GenBank/DDBJ databases">
        <authorList>
            <person name="Dittberner H."/>
        </authorList>
    </citation>
    <scope>NUCLEOTIDE SEQUENCE [LARGE SCALE GENOMIC DNA]</scope>
</reference>
<evidence type="ECO:0000313" key="2">
    <source>
        <dbReference type="EMBL" id="VVA99089.1"/>
    </source>
</evidence>
<comment type="caution">
    <text evidence="2">The sequence shown here is derived from an EMBL/GenBank/DDBJ whole genome shotgun (WGS) entry which is preliminary data.</text>
</comment>
<sequence>MDLASSSKRRPVRRDLMSELGEARKSADVRKPTKPSTHEWVRKAFGKGFSRREEKGIGEKKDTQMSSSEKEAPGNRAPWYKVSEKDAAVAKEIYAQNDKWVRTEEDQRRRREMTDTTEMEPKRVSDKKPEAEQRRNSDQAVPPKAAAESLKPTRRNCVETKGNGLEIQKAQEGIMLGLQTNLDAKEVMSPLKEFVVKAKQDMRNGPRGGPRILNKEPRRIKKRISKALGVKKKIEHSSFRGCHIHKHASLAREDPVIGDYALNGNVFPSSSKTGPEGGQTSKKFKDPVVMGKPPAGA</sequence>
<feature type="compositionally biased region" description="Basic and acidic residues" evidence="1">
    <location>
        <begin position="99"/>
        <end position="137"/>
    </location>
</feature>
<feature type="region of interest" description="Disordered" evidence="1">
    <location>
        <begin position="1"/>
        <end position="157"/>
    </location>
</feature>
<evidence type="ECO:0000256" key="1">
    <source>
        <dbReference type="SAM" id="MobiDB-lite"/>
    </source>
</evidence>
<proteinExistence type="predicted"/>
<dbReference type="EMBL" id="CABITT030000003">
    <property type="protein sequence ID" value="VVA99089.1"/>
    <property type="molecule type" value="Genomic_DNA"/>
</dbReference>